<accession>A0A363CXB1</accession>
<protein>
    <submittedName>
        <fullName evidence="1">Uncharacterized protein</fullName>
    </submittedName>
</protein>
<keyword evidence="2" id="KW-1185">Reference proteome</keyword>
<comment type="caution">
    <text evidence="1">The sequence shown here is derived from an EMBL/GenBank/DDBJ whole genome shotgun (WGS) entry which is preliminary data.</text>
</comment>
<organism evidence="1 2">
    <name type="scientific">Arcobacter caeni</name>
    <dbReference type="NCBI Taxonomy" id="1912877"/>
    <lineage>
        <taxon>Bacteria</taxon>
        <taxon>Pseudomonadati</taxon>
        <taxon>Campylobacterota</taxon>
        <taxon>Epsilonproteobacteria</taxon>
        <taxon>Campylobacterales</taxon>
        <taxon>Arcobacteraceae</taxon>
        <taxon>Arcobacter</taxon>
    </lineage>
</organism>
<name>A0A363CXB1_9BACT</name>
<dbReference type="AlphaFoldDB" id="A0A363CXB1"/>
<dbReference type="EMBL" id="MUXE01000015">
    <property type="protein sequence ID" value="PUE63691.1"/>
    <property type="molecule type" value="Genomic_DNA"/>
</dbReference>
<proteinExistence type="predicted"/>
<evidence type="ECO:0000313" key="2">
    <source>
        <dbReference type="Proteomes" id="UP000251135"/>
    </source>
</evidence>
<gene>
    <name evidence="1" type="ORF">B0174_09725</name>
</gene>
<reference evidence="1 2" key="1">
    <citation type="submission" date="2017-02" db="EMBL/GenBank/DDBJ databases">
        <title>Arcobacter caeni sp. nov, a new Arcobacter species isolated from reclaimed water.</title>
        <authorList>
            <person name="Figueras M.J."/>
            <person name="Perez-Cataluna A."/>
            <person name="Salas-Masso N."/>
        </authorList>
    </citation>
    <scope>NUCLEOTIDE SEQUENCE [LARGE SCALE GENOMIC DNA]</scope>
    <source>
        <strain evidence="1 2">RW17-10</strain>
    </source>
</reference>
<sequence>MAKGKKTIIKEIKKIDDEILLINGKEYVIVEDTENIETATTMKISSNGNRILRFEDEKKKATIDVKRDIDIVKYSFVDASNAKKFAKGYDKTVITKDDKREEIGNASSFKKARKIINTYISKDGVNFDPKNGKTTFYVTEEA</sequence>
<dbReference type="OrthoDB" id="5344345at2"/>
<evidence type="ECO:0000313" key="1">
    <source>
        <dbReference type="EMBL" id="PUE63691.1"/>
    </source>
</evidence>
<dbReference type="RefSeq" id="WP_108560170.1">
    <property type="nucleotide sequence ID" value="NZ_MUXE01000015.1"/>
</dbReference>
<dbReference type="Proteomes" id="UP000251135">
    <property type="component" value="Unassembled WGS sequence"/>
</dbReference>